<organism evidence="1 2">
    <name type="scientific">Nephila pilipes</name>
    <name type="common">Giant wood spider</name>
    <name type="synonym">Nephila maculata</name>
    <dbReference type="NCBI Taxonomy" id="299642"/>
    <lineage>
        <taxon>Eukaryota</taxon>
        <taxon>Metazoa</taxon>
        <taxon>Ecdysozoa</taxon>
        <taxon>Arthropoda</taxon>
        <taxon>Chelicerata</taxon>
        <taxon>Arachnida</taxon>
        <taxon>Araneae</taxon>
        <taxon>Araneomorphae</taxon>
        <taxon>Entelegynae</taxon>
        <taxon>Araneoidea</taxon>
        <taxon>Nephilidae</taxon>
        <taxon>Nephila</taxon>
    </lineage>
</organism>
<evidence type="ECO:0000313" key="1">
    <source>
        <dbReference type="EMBL" id="GFT67292.1"/>
    </source>
</evidence>
<reference evidence="1" key="1">
    <citation type="submission" date="2020-08" db="EMBL/GenBank/DDBJ databases">
        <title>Multicomponent nature underlies the extraordinary mechanical properties of spider dragline silk.</title>
        <authorList>
            <person name="Kono N."/>
            <person name="Nakamura H."/>
            <person name="Mori M."/>
            <person name="Yoshida Y."/>
            <person name="Ohtoshi R."/>
            <person name="Malay A.D."/>
            <person name="Moran D.A.P."/>
            <person name="Tomita M."/>
            <person name="Numata K."/>
            <person name="Arakawa K."/>
        </authorList>
    </citation>
    <scope>NUCLEOTIDE SEQUENCE</scope>
</reference>
<dbReference type="AlphaFoldDB" id="A0A8X6PEX3"/>
<name>A0A8X6PEX3_NEPPI</name>
<comment type="caution">
    <text evidence="1">The sequence shown here is derived from an EMBL/GenBank/DDBJ whole genome shotgun (WGS) entry which is preliminary data.</text>
</comment>
<keyword evidence="2" id="KW-1185">Reference proteome</keyword>
<accession>A0A8X6PEX3</accession>
<proteinExistence type="predicted"/>
<sequence length="109" mass="11624">MGSWENASPDTWHAGAGLSSSARLQFLREEGSVSIPPWSCSKPPRQLGRLGRWARRGKAALSGSTMGQRPFFDALMNPAGSRNARREATSLESTLAVTARSALPSAPSI</sequence>
<dbReference type="Proteomes" id="UP000887013">
    <property type="component" value="Unassembled WGS sequence"/>
</dbReference>
<protein>
    <submittedName>
        <fullName evidence="1">Uncharacterized protein</fullName>
    </submittedName>
</protein>
<evidence type="ECO:0000313" key="2">
    <source>
        <dbReference type="Proteomes" id="UP000887013"/>
    </source>
</evidence>
<gene>
    <name evidence="1" type="ORF">NPIL_535421</name>
</gene>
<dbReference type="EMBL" id="BMAW01069092">
    <property type="protein sequence ID" value="GFT67292.1"/>
    <property type="molecule type" value="Genomic_DNA"/>
</dbReference>